<dbReference type="PROSITE" id="PS51873">
    <property type="entry name" value="TRIAD"/>
    <property type="match status" value="1"/>
</dbReference>
<dbReference type="InterPro" id="IPR001841">
    <property type="entry name" value="Znf_RING"/>
</dbReference>
<evidence type="ECO:0000256" key="1">
    <source>
        <dbReference type="ARBA" id="ARBA00001798"/>
    </source>
</evidence>
<dbReference type="Gene3D" id="1.20.120.1750">
    <property type="match status" value="1"/>
</dbReference>
<dbReference type="Pfam" id="PF22191">
    <property type="entry name" value="IBR_1"/>
    <property type="match status" value="1"/>
</dbReference>
<keyword evidence="5" id="KW-0677">Repeat</keyword>
<dbReference type="InterPro" id="IPR018957">
    <property type="entry name" value="Znf_C3HC4_RING-type"/>
</dbReference>
<name>A0A915EVN2_9BILA</name>
<dbReference type="SUPFAM" id="SSF57850">
    <property type="entry name" value="RING/U-box"/>
    <property type="match status" value="2"/>
</dbReference>
<evidence type="ECO:0000256" key="8">
    <source>
        <dbReference type="ARBA" id="ARBA00022833"/>
    </source>
</evidence>
<keyword evidence="7" id="KW-0833">Ubl conjugation pathway</keyword>
<dbReference type="InterPro" id="IPR044066">
    <property type="entry name" value="TRIAD_supradom"/>
</dbReference>
<dbReference type="GO" id="GO:0008270">
    <property type="term" value="F:zinc ion binding"/>
    <property type="evidence" value="ECO:0007669"/>
    <property type="project" value="UniProtKB-KW"/>
</dbReference>
<evidence type="ECO:0000256" key="9">
    <source>
        <dbReference type="PROSITE-ProRule" id="PRU00175"/>
    </source>
</evidence>
<keyword evidence="3" id="KW-0808">Transferase</keyword>
<evidence type="ECO:0000256" key="2">
    <source>
        <dbReference type="ARBA" id="ARBA00012251"/>
    </source>
</evidence>
<feature type="domain" description="RING-type" evidence="10">
    <location>
        <begin position="154"/>
        <end position="178"/>
    </location>
</feature>
<dbReference type="Pfam" id="PF26000">
    <property type="entry name" value="UBA_ARIH2_N"/>
    <property type="match status" value="1"/>
</dbReference>
<dbReference type="AlphaFoldDB" id="A0A915EVN2"/>
<evidence type="ECO:0000259" key="11">
    <source>
        <dbReference type="PROSITE" id="PS51873"/>
    </source>
</evidence>
<reference evidence="13" key="1">
    <citation type="submission" date="2022-11" db="UniProtKB">
        <authorList>
            <consortium name="WormBaseParasite"/>
        </authorList>
    </citation>
    <scope>IDENTIFICATION</scope>
</reference>
<evidence type="ECO:0000259" key="10">
    <source>
        <dbReference type="PROSITE" id="PS50089"/>
    </source>
</evidence>
<evidence type="ECO:0000313" key="13">
    <source>
        <dbReference type="WBParaSite" id="jg9491"/>
    </source>
</evidence>
<dbReference type="Gene3D" id="3.30.40.10">
    <property type="entry name" value="Zinc/RING finger domain, C3HC4 (zinc finger)"/>
    <property type="match status" value="1"/>
</dbReference>
<evidence type="ECO:0000256" key="3">
    <source>
        <dbReference type="ARBA" id="ARBA00022679"/>
    </source>
</evidence>
<evidence type="ECO:0000256" key="4">
    <source>
        <dbReference type="ARBA" id="ARBA00022723"/>
    </source>
</evidence>
<keyword evidence="8" id="KW-0862">Zinc</keyword>
<protein>
    <recommendedName>
        <fullName evidence="2">RBR-type E3 ubiquitin transferase</fullName>
        <ecNumber evidence="2">2.3.2.31</ecNumber>
    </recommendedName>
</protein>
<evidence type="ECO:0000256" key="5">
    <source>
        <dbReference type="ARBA" id="ARBA00022737"/>
    </source>
</evidence>
<accession>A0A915EVN2</accession>
<dbReference type="Proteomes" id="UP000887574">
    <property type="component" value="Unplaced"/>
</dbReference>
<dbReference type="PANTHER" id="PTHR11685">
    <property type="entry name" value="RBR FAMILY RING FINGER AND IBR DOMAIN-CONTAINING"/>
    <property type="match status" value="1"/>
</dbReference>
<dbReference type="PROSITE" id="PS50089">
    <property type="entry name" value="ZF_RING_2"/>
    <property type="match status" value="1"/>
</dbReference>
<comment type="catalytic activity">
    <reaction evidence="1">
        <text>[E2 ubiquitin-conjugating enzyme]-S-ubiquitinyl-L-cysteine + [acceptor protein]-L-lysine = [E2 ubiquitin-conjugating enzyme]-L-cysteine + [acceptor protein]-N(6)-ubiquitinyl-L-lysine.</text>
        <dbReference type="EC" id="2.3.2.31"/>
    </reaction>
</comment>
<proteinExistence type="predicted"/>
<dbReference type="GO" id="GO:0016567">
    <property type="term" value="P:protein ubiquitination"/>
    <property type="evidence" value="ECO:0007669"/>
    <property type="project" value="InterPro"/>
</dbReference>
<sequence>MKLFFGCSSIFGQMECSNSFHSDDCSETDYGADYDFYDTNDGNESGEIMDDSNPSASNADPEYVEYSCLDPAQVEALLTSHVNELIECLPSVVPSLAKLLLHLNQWDVDKIKMHFMVNWERFLIESGVKADKNSSSRSTAAKPLNNNIINTKECLVCFENSRKELVALDCGHSFCEQCWIHHLDTQLQNGMIPALAFGKPDDAIISLDGSRYVPHLVCCTKIECMNTDCRLMCLEDFVQKILSEKSRLRARYNQLVFRDLVNSHPHLRWCPGRGCHIIISAKQTKHIGMKCGQNYHAPACCEVIKKWLTKCADDSETANYISAHTKDCPNCHSCIEKNGGCNHMQCSKCKFHFCWMCFRDWKSHGTQEANHLKARRALEKYLHYYERFENHNKSLKMEEELREKIKTKIEERITRHEGTWIDWQYLHAASHLLTKLPTSPARKRDRGVSWKVERAETTDRGDLENQMHRVEQRRKTL</sequence>
<dbReference type="Pfam" id="PF01485">
    <property type="entry name" value="IBR"/>
    <property type="match status" value="1"/>
</dbReference>
<evidence type="ECO:0000313" key="12">
    <source>
        <dbReference type="Proteomes" id="UP000887574"/>
    </source>
</evidence>
<dbReference type="SMART" id="SM00647">
    <property type="entry name" value="IBR"/>
    <property type="match status" value="2"/>
</dbReference>
<evidence type="ECO:0000256" key="7">
    <source>
        <dbReference type="ARBA" id="ARBA00022786"/>
    </source>
</evidence>
<keyword evidence="4" id="KW-0479">Metal-binding</keyword>
<dbReference type="Pfam" id="PF00097">
    <property type="entry name" value="zf-C3HC4"/>
    <property type="match status" value="1"/>
</dbReference>
<dbReference type="WBParaSite" id="jg9491">
    <property type="protein sequence ID" value="jg9491"/>
    <property type="gene ID" value="jg9491"/>
</dbReference>
<feature type="domain" description="RING-type" evidence="11">
    <location>
        <begin position="150"/>
        <end position="377"/>
    </location>
</feature>
<keyword evidence="6 9" id="KW-0863">Zinc-finger</keyword>
<dbReference type="GO" id="GO:0061630">
    <property type="term" value="F:ubiquitin protein ligase activity"/>
    <property type="evidence" value="ECO:0007669"/>
    <property type="project" value="UniProtKB-EC"/>
</dbReference>
<organism evidence="12 13">
    <name type="scientific">Ditylenchus dipsaci</name>
    <dbReference type="NCBI Taxonomy" id="166011"/>
    <lineage>
        <taxon>Eukaryota</taxon>
        <taxon>Metazoa</taxon>
        <taxon>Ecdysozoa</taxon>
        <taxon>Nematoda</taxon>
        <taxon>Chromadorea</taxon>
        <taxon>Rhabditida</taxon>
        <taxon>Tylenchina</taxon>
        <taxon>Tylenchomorpha</taxon>
        <taxon>Sphaerularioidea</taxon>
        <taxon>Anguinidae</taxon>
        <taxon>Anguininae</taxon>
        <taxon>Ditylenchus</taxon>
    </lineage>
</organism>
<keyword evidence="12" id="KW-1185">Reference proteome</keyword>
<dbReference type="InterPro" id="IPR013083">
    <property type="entry name" value="Znf_RING/FYVE/PHD"/>
</dbReference>
<dbReference type="InterPro" id="IPR031127">
    <property type="entry name" value="E3_UB_ligase_RBR"/>
</dbReference>
<evidence type="ECO:0000256" key="6">
    <source>
        <dbReference type="ARBA" id="ARBA00022771"/>
    </source>
</evidence>
<dbReference type="InterPro" id="IPR002867">
    <property type="entry name" value="IBR_dom"/>
</dbReference>
<dbReference type="EC" id="2.3.2.31" evidence="2"/>